<name>A0AA40BV19_9PEZI</name>
<evidence type="ECO:0000256" key="1">
    <source>
        <dbReference type="SAM" id="MobiDB-lite"/>
    </source>
</evidence>
<evidence type="ECO:0000313" key="3">
    <source>
        <dbReference type="Proteomes" id="UP001175000"/>
    </source>
</evidence>
<dbReference type="Proteomes" id="UP001175000">
    <property type="component" value="Unassembled WGS sequence"/>
</dbReference>
<organism evidence="2 3">
    <name type="scientific">Immersiella caudata</name>
    <dbReference type="NCBI Taxonomy" id="314043"/>
    <lineage>
        <taxon>Eukaryota</taxon>
        <taxon>Fungi</taxon>
        <taxon>Dikarya</taxon>
        <taxon>Ascomycota</taxon>
        <taxon>Pezizomycotina</taxon>
        <taxon>Sordariomycetes</taxon>
        <taxon>Sordariomycetidae</taxon>
        <taxon>Sordariales</taxon>
        <taxon>Lasiosphaeriaceae</taxon>
        <taxon>Immersiella</taxon>
    </lineage>
</organism>
<gene>
    <name evidence="2" type="ORF">B0T14DRAFT_570534</name>
</gene>
<accession>A0AA40BV19</accession>
<protein>
    <submittedName>
        <fullName evidence="2">Uncharacterized protein</fullName>
    </submittedName>
</protein>
<reference evidence="2" key="1">
    <citation type="submission" date="2023-06" db="EMBL/GenBank/DDBJ databases">
        <title>Genome-scale phylogeny and comparative genomics of the fungal order Sordariales.</title>
        <authorList>
            <consortium name="Lawrence Berkeley National Laboratory"/>
            <person name="Hensen N."/>
            <person name="Bonometti L."/>
            <person name="Westerberg I."/>
            <person name="Brannstrom I.O."/>
            <person name="Guillou S."/>
            <person name="Cros-Aarteil S."/>
            <person name="Calhoun S."/>
            <person name="Haridas S."/>
            <person name="Kuo A."/>
            <person name="Mondo S."/>
            <person name="Pangilinan J."/>
            <person name="Riley R."/>
            <person name="Labutti K."/>
            <person name="Andreopoulos B."/>
            <person name="Lipzen A."/>
            <person name="Chen C."/>
            <person name="Yanf M."/>
            <person name="Daum C."/>
            <person name="Ng V."/>
            <person name="Clum A."/>
            <person name="Steindorff A."/>
            <person name="Ohm R."/>
            <person name="Martin F."/>
            <person name="Silar P."/>
            <person name="Natvig D."/>
            <person name="Lalanne C."/>
            <person name="Gautier V."/>
            <person name="Ament-Velasquez S.L."/>
            <person name="Kruys A."/>
            <person name="Hutchinson M.I."/>
            <person name="Powell A.J."/>
            <person name="Barry K."/>
            <person name="Miller A.N."/>
            <person name="Grigoriev I.V."/>
            <person name="Debuchy R."/>
            <person name="Gladieux P."/>
            <person name="Thoren M.H."/>
            <person name="Johannesson H."/>
        </authorList>
    </citation>
    <scope>NUCLEOTIDE SEQUENCE</scope>
    <source>
        <strain evidence="2">CBS 606.72</strain>
    </source>
</reference>
<feature type="region of interest" description="Disordered" evidence="1">
    <location>
        <begin position="196"/>
        <end position="259"/>
    </location>
</feature>
<feature type="compositionally biased region" description="Acidic residues" evidence="1">
    <location>
        <begin position="246"/>
        <end position="259"/>
    </location>
</feature>
<comment type="caution">
    <text evidence="2">The sequence shown here is derived from an EMBL/GenBank/DDBJ whole genome shotgun (WGS) entry which is preliminary data.</text>
</comment>
<dbReference type="EMBL" id="JAULSU010000006">
    <property type="protein sequence ID" value="KAK0614615.1"/>
    <property type="molecule type" value="Genomic_DNA"/>
</dbReference>
<dbReference type="AlphaFoldDB" id="A0AA40BV19"/>
<feature type="compositionally biased region" description="Basic and acidic residues" evidence="1">
    <location>
        <begin position="208"/>
        <end position="222"/>
    </location>
</feature>
<keyword evidence="3" id="KW-1185">Reference proteome</keyword>
<sequence length="259" mass="30338">MAPHISESEPDFLLHLTTHRYLPGRLPTANPNPRGKHHRNPLPWRRNKLASAQCWDGDANLWYQHLWDLQKTSPGTPPPEPNKPHFLTYIEAGARRHKSFYSRCECCWEYMMSRTWEDRKREWAARRKEGMEMHKAGVEMPGERIAMVECEDEEVEEWRGGNVRMGDVIRERDVLWEEPGYVVRWKVEKRTRRRGRGVERGVSTPVGTDREERSTPDSRSEGVWEGEGTISDDGDRGWVAVSEGGSDSDYEFDDWERCR</sequence>
<proteinExistence type="predicted"/>
<evidence type="ECO:0000313" key="2">
    <source>
        <dbReference type="EMBL" id="KAK0614615.1"/>
    </source>
</evidence>